<dbReference type="PANTHER" id="PTHR13833">
    <property type="match status" value="1"/>
</dbReference>
<dbReference type="PANTHER" id="PTHR13833:SF71">
    <property type="entry name" value="NHL DOMAIN-CONTAINING PROTEIN"/>
    <property type="match status" value="1"/>
</dbReference>
<dbReference type="OrthoDB" id="342730at2759"/>
<reference evidence="3" key="1">
    <citation type="journal article" date="2019" name="Gigascience">
        <title>De novo genome assembly of the endangered Acer yangbiense, a plant species with extremely small populations endemic to Yunnan Province, China.</title>
        <authorList>
            <person name="Yang J."/>
            <person name="Wariss H.M."/>
            <person name="Tao L."/>
            <person name="Zhang R."/>
            <person name="Yun Q."/>
            <person name="Hollingsworth P."/>
            <person name="Dao Z."/>
            <person name="Luo G."/>
            <person name="Guo H."/>
            <person name="Ma Y."/>
            <person name="Sun W."/>
        </authorList>
    </citation>
    <scope>NUCLEOTIDE SEQUENCE [LARGE SCALE GENOMIC DNA]</scope>
    <source>
        <strain evidence="3">cv. Malutang</strain>
    </source>
</reference>
<keyword evidence="1" id="KW-0812">Transmembrane</keyword>
<feature type="transmembrane region" description="Helical" evidence="1">
    <location>
        <begin position="315"/>
        <end position="338"/>
    </location>
</feature>
<comment type="caution">
    <text evidence="2">The sequence shown here is derived from an EMBL/GenBank/DDBJ whole genome shotgun (WGS) entry which is preliminary data.</text>
</comment>
<evidence type="ECO:0000256" key="1">
    <source>
        <dbReference type="SAM" id="Phobius"/>
    </source>
</evidence>
<sequence>MGNPHTFVTLRRLLKRYSPDLLFLSETKLGSHRAGKIREVLEYEGGFGVDSCGRSGGSVPEEFGVLEFLSEINLENNNSSGRTPKLKSKGNPDLCIDDGLTTNGSLGQLKLYRAPDCPIAVLINGVSSNCISSELLLEDGYTVTTVIDGHKLKINPYLVISQPGSSDLIVLDSSGSRFYTLTLPLSEESVAKRLSGDGEIGYSDGEPGSAQFNKPRNFAVDFKGNVYVADKNNNAIRKITNSGVTTIAGGKSKKPGRQDGPAQNASFSDDFQLTFVPGICALLVSDHGNQLVRQINLKAEDCARGSQSGLGAASVWVLGLVFSCLLGLVVGIVIRPYIFRHEDPNLFRFSVTWRHYLIHLAKQVQILRFLWHYIIHLANQVQILSFELRSVIVSSTPYALLRRLFWMSRSHLSLIRIYYFKSKTSRNDASLLDSDNLHVGLLDSDNLHGCEIKMSQIYADQLKDLMTFDDLKQGHENQETSDVLFDSHGKLDDMIQANVKGLRGAAEGEIPLNRSIIDSSGLVKRRK</sequence>
<proteinExistence type="predicted"/>
<dbReference type="AlphaFoldDB" id="A0A5C7HHV6"/>
<keyword evidence="3" id="KW-1185">Reference proteome</keyword>
<dbReference type="EMBL" id="VAHF01000008">
    <property type="protein sequence ID" value="TXG56335.1"/>
    <property type="molecule type" value="Genomic_DNA"/>
</dbReference>
<accession>A0A5C7HHV6</accession>
<organism evidence="2 3">
    <name type="scientific">Acer yangbiense</name>
    <dbReference type="NCBI Taxonomy" id="1000413"/>
    <lineage>
        <taxon>Eukaryota</taxon>
        <taxon>Viridiplantae</taxon>
        <taxon>Streptophyta</taxon>
        <taxon>Embryophyta</taxon>
        <taxon>Tracheophyta</taxon>
        <taxon>Spermatophyta</taxon>
        <taxon>Magnoliopsida</taxon>
        <taxon>eudicotyledons</taxon>
        <taxon>Gunneridae</taxon>
        <taxon>Pentapetalae</taxon>
        <taxon>rosids</taxon>
        <taxon>malvids</taxon>
        <taxon>Sapindales</taxon>
        <taxon>Sapindaceae</taxon>
        <taxon>Hippocastanoideae</taxon>
        <taxon>Acereae</taxon>
        <taxon>Acer</taxon>
    </lineage>
</organism>
<keyword evidence="1" id="KW-1133">Transmembrane helix</keyword>
<protein>
    <recommendedName>
        <fullName evidence="4">NHL repeat-containing protein</fullName>
    </recommendedName>
</protein>
<gene>
    <name evidence="2" type="ORF">EZV62_017648</name>
</gene>
<dbReference type="SUPFAM" id="SSF101898">
    <property type="entry name" value="NHL repeat"/>
    <property type="match status" value="1"/>
</dbReference>
<evidence type="ECO:0000313" key="2">
    <source>
        <dbReference type="EMBL" id="TXG56335.1"/>
    </source>
</evidence>
<evidence type="ECO:0008006" key="4">
    <source>
        <dbReference type="Google" id="ProtNLM"/>
    </source>
</evidence>
<dbReference type="Gene3D" id="2.120.10.30">
    <property type="entry name" value="TolB, C-terminal domain"/>
    <property type="match status" value="1"/>
</dbReference>
<evidence type="ECO:0000313" key="3">
    <source>
        <dbReference type="Proteomes" id="UP000323000"/>
    </source>
</evidence>
<name>A0A5C7HHV6_9ROSI</name>
<dbReference type="InterPro" id="IPR011042">
    <property type="entry name" value="6-blade_b-propeller_TolB-like"/>
</dbReference>
<keyword evidence="1" id="KW-0472">Membrane</keyword>
<dbReference type="Proteomes" id="UP000323000">
    <property type="component" value="Chromosome 8"/>
</dbReference>